<comment type="caution">
    <text evidence="2">The sequence shown here is derived from an EMBL/GenBank/DDBJ whole genome shotgun (WGS) entry which is preliminary data.</text>
</comment>
<sequence length="536" mass="63061">MEFFEPNLAYWQAEHRQFSDSFDSHRNNLNELTLDNWNPAKNEADDWDDERWDNDRDNWMESRDTQFSVRFWKMKMRYGLAASHTFFEILRQWLGDCDRDHRECESELPFWPTRVIDVGNKDVPGLRLVEHSLAQHQRSTYVAVSHCWGSPTEEEKRKFCTTRDNLQDRLKGFSMSELPKTFQDAIQVTRAIGKRYLWIDAICIIQCGDPDWDTESRLMEQVFSSAYCTIAADSATDWKQGFLRQSYSHFPVARKIGRKMSAYGIKHDFERDVNQSHLNKRAWVLQERTLSRRTLHFTENHTYLACGRSIRCEDLTTLRSPNRREYFLLDPAFPKYLTRAGYYRTIEFIQSLFSQYASAGLTNESDRSIAIMGLLDRIKKVLSSDYEHGTFRIFLARLLLWRVTEQRDTATDHLPTWSWLTHNQVKFFPEGSIEVPTSDILRFGVFKHQLHAQIRELHVPEDFRSEGREKGELWLDSQHGTPPQYCTVAGILRSNPRSHCCILLTYHADDDRYRRVGACVVPSQYISQAYKEGIIV</sequence>
<evidence type="ECO:0000259" key="1">
    <source>
        <dbReference type="Pfam" id="PF06985"/>
    </source>
</evidence>
<dbReference type="Pfam" id="PF06985">
    <property type="entry name" value="HET"/>
    <property type="match status" value="1"/>
</dbReference>
<dbReference type="Proteomes" id="UP000078343">
    <property type="component" value="Unassembled WGS sequence"/>
</dbReference>
<keyword evidence="3" id="KW-1185">Reference proteome</keyword>
<dbReference type="EMBL" id="LVYI01000004">
    <property type="protein sequence ID" value="OAP60250.1"/>
    <property type="molecule type" value="Genomic_DNA"/>
</dbReference>
<dbReference type="RefSeq" id="XP_018693617.1">
    <property type="nucleotide sequence ID" value="XM_018836764.1"/>
</dbReference>
<reference evidence="2 3" key="1">
    <citation type="submission" date="2016-04" db="EMBL/GenBank/DDBJ databases">
        <title>Draft genome of Fonsecaea erecta CBS 125763.</title>
        <authorList>
            <person name="Weiss V.A."/>
            <person name="Vicente V.A."/>
            <person name="Raittz R.T."/>
            <person name="Moreno L.F."/>
            <person name="De Souza E.M."/>
            <person name="Pedrosa F.O."/>
            <person name="Steffens M.B."/>
            <person name="Faoro H."/>
            <person name="Tadra-Sfeir M.Z."/>
            <person name="Najafzadeh M.J."/>
            <person name="Felipe M.S."/>
            <person name="Teixeira M."/>
            <person name="Sun J."/>
            <person name="Xi L."/>
            <person name="Gomes R."/>
            <person name="De Azevedo C.M."/>
            <person name="Salgado C.G."/>
            <person name="Da Silva M.B."/>
            <person name="Nascimento M.F."/>
            <person name="Queiroz-Telles F."/>
            <person name="Attili D.S."/>
            <person name="Gorbushina A."/>
        </authorList>
    </citation>
    <scope>NUCLEOTIDE SEQUENCE [LARGE SCALE GENOMIC DNA]</scope>
    <source>
        <strain evidence="2 3">CBS 125763</strain>
    </source>
</reference>
<dbReference type="AlphaFoldDB" id="A0A178ZKC4"/>
<name>A0A178ZKC4_9EURO</name>
<protein>
    <recommendedName>
        <fullName evidence="1">Heterokaryon incompatibility domain-containing protein</fullName>
    </recommendedName>
</protein>
<evidence type="ECO:0000313" key="3">
    <source>
        <dbReference type="Proteomes" id="UP000078343"/>
    </source>
</evidence>
<dbReference type="InterPro" id="IPR010730">
    <property type="entry name" value="HET"/>
</dbReference>
<organism evidence="2 3">
    <name type="scientific">Fonsecaea erecta</name>
    <dbReference type="NCBI Taxonomy" id="1367422"/>
    <lineage>
        <taxon>Eukaryota</taxon>
        <taxon>Fungi</taxon>
        <taxon>Dikarya</taxon>
        <taxon>Ascomycota</taxon>
        <taxon>Pezizomycotina</taxon>
        <taxon>Eurotiomycetes</taxon>
        <taxon>Chaetothyriomycetidae</taxon>
        <taxon>Chaetothyriales</taxon>
        <taxon>Herpotrichiellaceae</taxon>
        <taxon>Fonsecaea</taxon>
    </lineage>
</organism>
<gene>
    <name evidence="2" type="ORF">AYL99_05252</name>
</gene>
<evidence type="ECO:0000313" key="2">
    <source>
        <dbReference type="EMBL" id="OAP60250.1"/>
    </source>
</evidence>
<dbReference type="STRING" id="1367422.A0A178ZKC4"/>
<feature type="domain" description="Heterokaryon incompatibility" evidence="1">
    <location>
        <begin position="141"/>
        <end position="287"/>
    </location>
</feature>
<dbReference type="GeneID" id="30009420"/>
<accession>A0A178ZKC4</accession>
<dbReference type="PANTHER" id="PTHR33112">
    <property type="entry name" value="DOMAIN PROTEIN, PUTATIVE-RELATED"/>
    <property type="match status" value="1"/>
</dbReference>
<proteinExistence type="predicted"/>
<dbReference type="OrthoDB" id="4160359at2759"/>
<dbReference type="PANTHER" id="PTHR33112:SF10">
    <property type="entry name" value="TOL"/>
    <property type="match status" value="1"/>
</dbReference>